<dbReference type="InterPro" id="IPR038324">
    <property type="entry name" value="Rpb4/RPC9_sf"/>
</dbReference>
<dbReference type="EMBL" id="MU629439">
    <property type="protein sequence ID" value="KAJ1257199.1"/>
    <property type="molecule type" value="Genomic_DNA"/>
</dbReference>
<proteinExistence type="predicted"/>
<dbReference type="SUPFAM" id="SSF47819">
    <property type="entry name" value="HRDC-like"/>
    <property type="match status" value="1"/>
</dbReference>
<comment type="caution">
    <text evidence="1">The sequence shown here is derived from an EMBL/GenBank/DDBJ whole genome shotgun (WGS) entry which is preliminary data.</text>
</comment>
<accession>A0A9W8CF64</accession>
<evidence type="ECO:0000313" key="2">
    <source>
        <dbReference type="Proteomes" id="UP001164776"/>
    </source>
</evidence>
<reference evidence="1 2" key="1">
    <citation type="submission" date="2022-10" db="EMBL/GenBank/DDBJ databases">
        <title>WGS assembly of Paspalum vaginatum 540-79.</title>
        <authorList>
            <person name="Sun G."/>
            <person name="Wase N."/>
            <person name="Shu S."/>
            <person name="Jenkins J."/>
            <person name="Zhou B."/>
            <person name="Torres-Rodriguez J."/>
            <person name="Chen C."/>
            <person name="Sandor L."/>
            <person name="Plott C."/>
            <person name="Yoshinga Y."/>
            <person name="Daum C."/>
            <person name="Qi P."/>
            <person name="Barry K."/>
            <person name="Lipzen A."/>
            <person name="Berry L."/>
            <person name="Pedersen C."/>
            <person name="Gottilla T."/>
            <person name="Foltz A."/>
            <person name="Yu H."/>
            <person name="O'Malley R."/>
            <person name="Zhang C."/>
            <person name="Devos K."/>
            <person name="Sigmon B."/>
            <person name="Yu B."/>
            <person name="Obata T."/>
            <person name="Schmutz J."/>
            <person name="Schnable J."/>
        </authorList>
    </citation>
    <scope>NUCLEOTIDE SEQUENCE [LARGE SCALE GENOMIC DNA]</scope>
    <source>
        <strain evidence="2">cv. 540-79</strain>
    </source>
</reference>
<sequence length="146" mass="15448">MDPFPHCLICASLAPVRSRCHVGSIAVVQEVIVREALQPLQEPPTRQVCETLSCYGLAEFELCTLGNIYHDTCGEATVLVPSLKSAGGSSVIPATLGSARCSMTSPSSRGMEMTVARDGQIIKASDAHAEAVMYDGNPLLCNSIPK</sequence>
<keyword evidence="2" id="KW-1185">Reference proteome</keyword>
<dbReference type="Gene3D" id="1.20.1250.40">
    <property type="match status" value="1"/>
</dbReference>
<evidence type="ECO:0000313" key="1">
    <source>
        <dbReference type="EMBL" id="KAJ1257199.1"/>
    </source>
</evidence>
<dbReference type="AlphaFoldDB" id="A0A9W8CF64"/>
<name>A0A9W8CF64_9POAL</name>
<organism evidence="1 2">
    <name type="scientific">Paspalum vaginatum</name>
    <name type="common">seashore paspalum</name>
    <dbReference type="NCBI Taxonomy" id="158149"/>
    <lineage>
        <taxon>Eukaryota</taxon>
        <taxon>Viridiplantae</taxon>
        <taxon>Streptophyta</taxon>
        <taxon>Embryophyta</taxon>
        <taxon>Tracheophyta</taxon>
        <taxon>Spermatophyta</taxon>
        <taxon>Magnoliopsida</taxon>
        <taxon>Liliopsida</taxon>
        <taxon>Poales</taxon>
        <taxon>Poaceae</taxon>
        <taxon>PACMAD clade</taxon>
        <taxon>Panicoideae</taxon>
        <taxon>Andropogonodae</taxon>
        <taxon>Paspaleae</taxon>
        <taxon>Paspalinae</taxon>
        <taxon>Paspalum</taxon>
    </lineage>
</organism>
<dbReference type="Proteomes" id="UP001164776">
    <property type="component" value="Unassembled WGS sequence"/>
</dbReference>
<dbReference type="OrthoDB" id="2186918at2759"/>
<dbReference type="GO" id="GO:0000166">
    <property type="term" value="F:nucleotide binding"/>
    <property type="evidence" value="ECO:0007669"/>
    <property type="project" value="InterPro"/>
</dbReference>
<gene>
    <name evidence="1" type="ORF">BS78_K186000</name>
</gene>
<dbReference type="InterPro" id="IPR010997">
    <property type="entry name" value="HRDC-like_sf"/>
</dbReference>
<protein>
    <submittedName>
        <fullName evidence="1">Uncharacterized protein</fullName>
    </submittedName>
</protein>